<organism evidence="1 2">
    <name type="scientific">Heterorhabditis bacteriophora</name>
    <name type="common">Entomopathogenic nematode worm</name>
    <dbReference type="NCBI Taxonomy" id="37862"/>
    <lineage>
        <taxon>Eukaryota</taxon>
        <taxon>Metazoa</taxon>
        <taxon>Ecdysozoa</taxon>
        <taxon>Nematoda</taxon>
        <taxon>Chromadorea</taxon>
        <taxon>Rhabditida</taxon>
        <taxon>Rhabditina</taxon>
        <taxon>Rhabditomorpha</taxon>
        <taxon>Strongyloidea</taxon>
        <taxon>Heterorhabditidae</taxon>
        <taxon>Heterorhabditis</taxon>
    </lineage>
</organism>
<proteinExistence type="predicted"/>
<keyword evidence="1" id="KW-1185">Reference proteome</keyword>
<dbReference type="WBParaSite" id="Hba_14973">
    <property type="protein sequence ID" value="Hba_14973"/>
    <property type="gene ID" value="Hba_14973"/>
</dbReference>
<reference evidence="2" key="1">
    <citation type="submission" date="2016-11" db="UniProtKB">
        <authorList>
            <consortium name="WormBaseParasite"/>
        </authorList>
    </citation>
    <scope>IDENTIFICATION</scope>
</reference>
<sequence>MEDENVDRRPEDLIRLEPLFPSISWQDFITDPPVILIKGRSLMTGSTLKELDSDKGKQEKSLGEYLGFTNLDEVVKKYRTDRDSGKLMELSLTAIFFCIYRVQPLYDNTVYFYQCIYNGTPNEEDRLKLKNFLNINSTNVRIYCMLFLRITDKYL</sequence>
<evidence type="ECO:0000313" key="1">
    <source>
        <dbReference type="Proteomes" id="UP000095283"/>
    </source>
</evidence>
<evidence type="ECO:0000313" key="2">
    <source>
        <dbReference type="WBParaSite" id="Hba_14973"/>
    </source>
</evidence>
<name>A0A1I7XC87_HETBA</name>
<protein>
    <submittedName>
        <fullName evidence="2">PF08974 domain protein</fullName>
    </submittedName>
</protein>
<dbReference type="Proteomes" id="UP000095283">
    <property type="component" value="Unplaced"/>
</dbReference>
<dbReference type="AlphaFoldDB" id="A0A1I7XC87"/>
<accession>A0A1I7XC87</accession>